<protein>
    <recommendedName>
        <fullName evidence="5">Carbonic anhydrase</fullName>
        <ecNumber evidence="5">4.2.1.1</ecNumber>
    </recommendedName>
    <alternativeName>
        <fullName evidence="5">Carbonate dehydratase</fullName>
    </alternativeName>
</protein>
<keyword evidence="5" id="KW-0456">Lyase</keyword>
<keyword evidence="2 4" id="KW-0479">Metal-binding</keyword>
<dbReference type="GO" id="GO:0004089">
    <property type="term" value="F:carbonate dehydratase activity"/>
    <property type="evidence" value="ECO:0007669"/>
    <property type="project" value="UniProtKB-UniRule"/>
</dbReference>
<dbReference type="Pfam" id="PF00484">
    <property type="entry name" value="Pro_CA"/>
    <property type="match status" value="1"/>
</dbReference>
<feature type="binding site" evidence="4">
    <location>
        <position position="103"/>
    </location>
    <ligand>
        <name>Zn(2+)</name>
        <dbReference type="ChEBI" id="CHEBI:29105"/>
    </ligand>
</feature>
<dbReference type="KEGG" id="tatv:25782528"/>
<dbReference type="PANTHER" id="PTHR43175:SF3">
    <property type="entry name" value="CARBON DISULFIDE HYDROLASE"/>
    <property type="match status" value="1"/>
</dbReference>
<dbReference type="Gene3D" id="3.40.1050.10">
    <property type="entry name" value="Carbonic anhydrase"/>
    <property type="match status" value="1"/>
</dbReference>
<accession>G9NEM0</accession>
<gene>
    <name evidence="6" type="ORF">TRIATDRAFT_303405</name>
</gene>
<dbReference type="HOGENOM" id="CLU_084253_4_0_1"/>
<dbReference type="RefSeq" id="XP_013949072.1">
    <property type="nucleotide sequence ID" value="XM_014093597.1"/>
</dbReference>
<dbReference type="InterPro" id="IPR036874">
    <property type="entry name" value="Carbonic_anhydrase_sf"/>
</dbReference>
<dbReference type="AlphaFoldDB" id="G9NEM0"/>
<organism evidence="6 7">
    <name type="scientific">Hypocrea atroviridis (strain ATCC 20476 / IMI 206040)</name>
    <name type="common">Trichoderma atroviride</name>
    <dbReference type="NCBI Taxonomy" id="452589"/>
    <lineage>
        <taxon>Eukaryota</taxon>
        <taxon>Fungi</taxon>
        <taxon>Dikarya</taxon>
        <taxon>Ascomycota</taxon>
        <taxon>Pezizomycotina</taxon>
        <taxon>Sordariomycetes</taxon>
        <taxon>Hypocreomycetidae</taxon>
        <taxon>Hypocreales</taxon>
        <taxon>Hypocreaceae</taxon>
        <taxon>Trichoderma</taxon>
    </lineage>
</organism>
<evidence type="ECO:0000256" key="1">
    <source>
        <dbReference type="ARBA" id="ARBA00006217"/>
    </source>
</evidence>
<evidence type="ECO:0000313" key="6">
    <source>
        <dbReference type="EMBL" id="EHK50916.1"/>
    </source>
</evidence>
<comment type="similarity">
    <text evidence="1 5">Belongs to the beta-class carbonic anhydrase family.</text>
</comment>
<evidence type="ECO:0000256" key="4">
    <source>
        <dbReference type="PIRSR" id="PIRSR601765-1"/>
    </source>
</evidence>
<dbReference type="PANTHER" id="PTHR43175">
    <property type="entry name" value="CARBONIC ANHYDRASE"/>
    <property type="match status" value="1"/>
</dbReference>
<comment type="function">
    <text evidence="5">Reversible hydration of carbon dioxide.</text>
</comment>
<dbReference type="GO" id="GO:0008270">
    <property type="term" value="F:zinc ion binding"/>
    <property type="evidence" value="ECO:0007669"/>
    <property type="project" value="UniProtKB-UniRule"/>
</dbReference>
<evidence type="ECO:0000256" key="5">
    <source>
        <dbReference type="RuleBase" id="RU003956"/>
    </source>
</evidence>
<comment type="cofactor">
    <cofactor evidence="4">
        <name>Zn(2+)</name>
        <dbReference type="ChEBI" id="CHEBI:29105"/>
    </cofactor>
    <text evidence="4">Binds 1 zinc ion per subunit.</text>
</comment>
<dbReference type="SMART" id="SM00947">
    <property type="entry name" value="Pro_CA"/>
    <property type="match status" value="1"/>
</dbReference>
<dbReference type="InterPro" id="IPR001765">
    <property type="entry name" value="Carbonic_anhydrase"/>
</dbReference>
<comment type="caution">
    <text evidence="6">The sequence shown here is derived from an EMBL/GenBank/DDBJ whole genome shotgun (WGS) entry which is preliminary data.</text>
</comment>
<dbReference type="EC" id="4.2.1.1" evidence="5"/>
<dbReference type="Proteomes" id="UP000005426">
    <property type="component" value="Unassembled WGS sequence"/>
</dbReference>
<keyword evidence="7" id="KW-1185">Reference proteome</keyword>
<comment type="catalytic activity">
    <reaction evidence="5">
        <text>hydrogencarbonate + H(+) = CO2 + H2O</text>
        <dbReference type="Rhea" id="RHEA:10748"/>
        <dbReference type="ChEBI" id="CHEBI:15377"/>
        <dbReference type="ChEBI" id="CHEBI:15378"/>
        <dbReference type="ChEBI" id="CHEBI:16526"/>
        <dbReference type="ChEBI" id="CHEBI:17544"/>
        <dbReference type="EC" id="4.2.1.1"/>
    </reaction>
</comment>
<evidence type="ECO:0000313" key="7">
    <source>
        <dbReference type="Proteomes" id="UP000005426"/>
    </source>
</evidence>
<feature type="binding site" evidence="4">
    <location>
        <position position="106"/>
    </location>
    <ligand>
        <name>Zn(2+)</name>
        <dbReference type="ChEBI" id="CHEBI:29105"/>
    </ligand>
</feature>
<dbReference type="SUPFAM" id="SSF53056">
    <property type="entry name" value="beta-carbonic anhydrase, cab"/>
    <property type="match status" value="1"/>
</dbReference>
<dbReference type="GeneID" id="25782528"/>
<evidence type="ECO:0000256" key="2">
    <source>
        <dbReference type="ARBA" id="ARBA00022723"/>
    </source>
</evidence>
<reference evidence="6 7" key="1">
    <citation type="journal article" date="2011" name="Genome Biol.">
        <title>Comparative genome sequence analysis underscores mycoparasitism as the ancestral life style of Trichoderma.</title>
        <authorList>
            <person name="Kubicek C.P."/>
            <person name="Herrera-Estrella A."/>
            <person name="Seidl-Seiboth V."/>
            <person name="Martinez D.A."/>
            <person name="Druzhinina I.S."/>
            <person name="Thon M."/>
            <person name="Zeilinger S."/>
            <person name="Casas-Flores S."/>
            <person name="Horwitz B.A."/>
            <person name="Mukherjee P.K."/>
            <person name="Mukherjee M."/>
            <person name="Kredics L."/>
            <person name="Alcaraz L.D."/>
            <person name="Aerts A."/>
            <person name="Antal Z."/>
            <person name="Atanasova L."/>
            <person name="Cervantes-Badillo M.G."/>
            <person name="Challacombe J."/>
            <person name="Chertkov O."/>
            <person name="McCluskey K."/>
            <person name="Coulpier F."/>
            <person name="Deshpande N."/>
            <person name="von Doehren H."/>
            <person name="Ebbole D.J."/>
            <person name="Esquivel-Naranjo E.U."/>
            <person name="Fekete E."/>
            <person name="Flipphi M."/>
            <person name="Glaser F."/>
            <person name="Gomez-Rodriguez E.Y."/>
            <person name="Gruber S."/>
            <person name="Han C."/>
            <person name="Henrissat B."/>
            <person name="Hermosa R."/>
            <person name="Hernandez-Onate M."/>
            <person name="Karaffa L."/>
            <person name="Kosti I."/>
            <person name="Le Crom S."/>
            <person name="Lindquist E."/>
            <person name="Lucas S."/>
            <person name="Luebeck M."/>
            <person name="Luebeck P.S."/>
            <person name="Margeot A."/>
            <person name="Metz B."/>
            <person name="Misra M."/>
            <person name="Nevalainen H."/>
            <person name="Omann M."/>
            <person name="Packer N."/>
            <person name="Perrone G."/>
            <person name="Uresti-Rivera E.E."/>
            <person name="Salamov A."/>
            <person name="Schmoll M."/>
            <person name="Seiboth B."/>
            <person name="Shapiro H."/>
            <person name="Sukno S."/>
            <person name="Tamayo-Ramos J.A."/>
            <person name="Tisch D."/>
            <person name="Wiest A."/>
            <person name="Wilkinson H.H."/>
            <person name="Zhang M."/>
            <person name="Coutinho P.M."/>
            <person name="Kenerley C.M."/>
            <person name="Monte E."/>
            <person name="Baker S.E."/>
            <person name="Grigoriev I.V."/>
        </authorList>
    </citation>
    <scope>NUCLEOTIDE SEQUENCE [LARGE SCALE GENOMIC DNA]</scope>
    <source>
        <strain evidence="7">ATCC 20476 / IMI 206040</strain>
    </source>
</reference>
<dbReference type="EMBL" id="ABDG02000012">
    <property type="protein sequence ID" value="EHK50916.1"/>
    <property type="molecule type" value="Genomic_DNA"/>
</dbReference>
<feature type="binding site" evidence="4">
    <location>
        <position position="51"/>
    </location>
    <ligand>
        <name>Zn(2+)</name>
        <dbReference type="ChEBI" id="CHEBI:29105"/>
    </ligand>
</feature>
<evidence type="ECO:0000256" key="3">
    <source>
        <dbReference type="ARBA" id="ARBA00022833"/>
    </source>
</evidence>
<sequence length="188" mass="21409">MAPFTFPTESVTFGDLLLRNEQNTELKPVLHVSEAPSNAVFPSVAIFSCCDFRFNPEELFQIKKGEAFVFSTVGGNVKPCFNDLLFLETLLGNSMKEIIIIHHEDCGTTRVTSQMIRENTKANSNAPALEKEIDTWQFDMHNGQNLEESVRRDLQFLRDSPYLRKELSAKARGFVFYLKANKLVEVKL</sequence>
<dbReference type="OrthoDB" id="10248475at2759"/>
<feature type="binding site" evidence="4">
    <location>
        <position position="49"/>
    </location>
    <ligand>
        <name>Zn(2+)</name>
        <dbReference type="ChEBI" id="CHEBI:29105"/>
    </ligand>
</feature>
<keyword evidence="3 4" id="KW-0862">Zinc</keyword>
<proteinExistence type="inferred from homology"/>
<name>G9NEM0_HYPAI</name>